<proteinExistence type="inferred from homology"/>
<evidence type="ECO:0000259" key="12">
    <source>
        <dbReference type="Pfam" id="PF01070"/>
    </source>
</evidence>
<evidence type="ECO:0000256" key="9">
    <source>
        <dbReference type="ARBA" id="ARBA00023235"/>
    </source>
</evidence>
<feature type="binding site" evidence="11">
    <location>
        <position position="102"/>
    </location>
    <ligand>
        <name>FMN</name>
        <dbReference type="ChEBI" id="CHEBI:58210"/>
    </ligand>
</feature>
<evidence type="ECO:0000256" key="1">
    <source>
        <dbReference type="ARBA" id="ARBA00001917"/>
    </source>
</evidence>
<protein>
    <recommendedName>
        <fullName evidence="11">Isopentenyl-diphosphate delta-isomerase</fullName>
        <shortName evidence="11">IPP isomerase</shortName>
        <ecNumber evidence="11">5.3.3.2</ecNumber>
    </recommendedName>
    <alternativeName>
        <fullName evidence="11">Isopentenyl diphosphate:dimethylallyl diphosphate isomerase</fullName>
    </alternativeName>
    <alternativeName>
        <fullName evidence="11">Isopentenyl pyrophosphate isomerase</fullName>
    </alternativeName>
    <alternativeName>
        <fullName evidence="11">Type 2 isopentenyl diphosphate isomerase</fullName>
        <shortName evidence="11">IDI-2</shortName>
    </alternativeName>
</protein>
<evidence type="ECO:0000313" key="13">
    <source>
        <dbReference type="EMBL" id="MCJ7858207.1"/>
    </source>
</evidence>
<feature type="binding site" evidence="11">
    <location>
        <begin position="72"/>
        <end position="74"/>
    </location>
    <ligand>
        <name>FMN</name>
        <dbReference type="ChEBI" id="CHEBI:58210"/>
    </ligand>
</feature>
<evidence type="ECO:0000256" key="7">
    <source>
        <dbReference type="ARBA" id="ARBA00022857"/>
    </source>
</evidence>
<feature type="binding site" evidence="11">
    <location>
        <position position="162"/>
    </location>
    <ligand>
        <name>Mg(2+)</name>
        <dbReference type="ChEBI" id="CHEBI:18420"/>
    </ligand>
</feature>
<accession>A0A9X2AZ59</accession>
<dbReference type="GO" id="GO:0004452">
    <property type="term" value="F:isopentenyl-diphosphate delta-isomerase activity"/>
    <property type="evidence" value="ECO:0007669"/>
    <property type="project" value="UniProtKB-UniRule"/>
</dbReference>
<keyword evidence="2 11" id="KW-0963">Cytoplasm</keyword>
<comment type="cofactor">
    <cofactor evidence="11">
        <name>NADPH</name>
        <dbReference type="ChEBI" id="CHEBI:57783"/>
    </cofactor>
</comment>
<feature type="binding site" evidence="11">
    <location>
        <position position="131"/>
    </location>
    <ligand>
        <name>FMN</name>
        <dbReference type="ChEBI" id="CHEBI:58210"/>
    </ligand>
</feature>
<dbReference type="HAMAP" id="MF_00354">
    <property type="entry name" value="Idi_2"/>
    <property type="match status" value="1"/>
</dbReference>
<dbReference type="PANTHER" id="PTHR43665">
    <property type="entry name" value="ISOPENTENYL-DIPHOSPHATE DELTA-ISOMERASE"/>
    <property type="match status" value="1"/>
</dbReference>
<comment type="function">
    <text evidence="11">Involved in the biosynthesis of isoprenoids. Catalyzes the 1,3-allylic rearrangement of the homoallylic substrate isopentenyl (IPP) to its allylic isomer, dimethylallyl diphosphate (DMAPP).</text>
</comment>
<feature type="binding site" evidence="11">
    <location>
        <begin position="293"/>
        <end position="294"/>
    </location>
    <ligand>
        <name>FMN</name>
        <dbReference type="ChEBI" id="CHEBI:58210"/>
    </ligand>
</feature>
<evidence type="ECO:0000256" key="8">
    <source>
        <dbReference type="ARBA" id="ARBA00023229"/>
    </source>
</evidence>
<feature type="binding site" evidence="11">
    <location>
        <position position="223"/>
    </location>
    <ligand>
        <name>FMN</name>
        <dbReference type="ChEBI" id="CHEBI:58210"/>
    </ligand>
</feature>
<dbReference type="GO" id="GO:0070402">
    <property type="term" value="F:NADPH binding"/>
    <property type="evidence" value="ECO:0007669"/>
    <property type="project" value="UniProtKB-UniRule"/>
</dbReference>
<dbReference type="GO" id="GO:0008299">
    <property type="term" value="P:isoprenoid biosynthetic process"/>
    <property type="evidence" value="ECO:0007669"/>
    <property type="project" value="UniProtKB-UniRule"/>
</dbReference>
<dbReference type="EC" id="5.3.3.2" evidence="11"/>
<reference evidence="13" key="1">
    <citation type="submission" date="2022-04" db="EMBL/GenBank/DDBJ databases">
        <title>Corynebacterium kalidii LD5P10.</title>
        <authorList>
            <person name="Sun J.Q."/>
        </authorList>
    </citation>
    <scope>NUCLEOTIDE SEQUENCE</scope>
    <source>
        <strain evidence="13">LD5P10</strain>
    </source>
</reference>
<dbReference type="Gene3D" id="3.20.20.70">
    <property type="entry name" value="Aldolase class I"/>
    <property type="match status" value="1"/>
</dbReference>
<feature type="binding site" evidence="11">
    <location>
        <begin position="272"/>
        <end position="274"/>
    </location>
    <ligand>
        <name>FMN</name>
        <dbReference type="ChEBI" id="CHEBI:58210"/>
    </ligand>
</feature>
<gene>
    <name evidence="11 13" type="primary">fni</name>
    <name evidence="13" type="ORF">MUN33_05670</name>
</gene>
<evidence type="ECO:0000256" key="5">
    <source>
        <dbReference type="ARBA" id="ARBA00022723"/>
    </source>
</evidence>
<dbReference type="GO" id="GO:0016491">
    <property type="term" value="F:oxidoreductase activity"/>
    <property type="evidence" value="ECO:0007669"/>
    <property type="project" value="InterPro"/>
</dbReference>
<evidence type="ECO:0000256" key="4">
    <source>
        <dbReference type="ARBA" id="ARBA00022643"/>
    </source>
</evidence>
<organism evidence="13 14">
    <name type="scientific">Corynebacterium kalidii</name>
    <dbReference type="NCBI Taxonomy" id="2931982"/>
    <lineage>
        <taxon>Bacteria</taxon>
        <taxon>Bacillati</taxon>
        <taxon>Actinomycetota</taxon>
        <taxon>Actinomycetes</taxon>
        <taxon>Mycobacteriales</taxon>
        <taxon>Corynebacteriaceae</taxon>
        <taxon>Corynebacterium</taxon>
    </lineage>
</organism>
<dbReference type="EMBL" id="JALIEA010000011">
    <property type="protein sequence ID" value="MCJ7858207.1"/>
    <property type="molecule type" value="Genomic_DNA"/>
</dbReference>
<name>A0A9X2AZ59_9CORY</name>
<comment type="catalytic activity">
    <reaction evidence="11">
        <text>isopentenyl diphosphate = dimethylallyl diphosphate</text>
        <dbReference type="Rhea" id="RHEA:23284"/>
        <dbReference type="ChEBI" id="CHEBI:57623"/>
        <dbReference type="ChEBI" id="CHEBI:128769"/>
        <dbReference type="EC" id="5.3.3.2"/>
    </reaction>
</comment>
<keyword evidence="14" id="KW-1185">Reference proteome</keyword>
<dbReference type="NCBIfam" id="TIGR02151">
    <property type="entry name" value="IPP_isom_2"/>
    <property type="match status" value="1"/>
</dbReference>
<evidence type="ECO:0000256" key="10">
    <source>
        <dbReference type="ARBA" id="ARBA00025810"/>
    </source>
</evidence>
<dbReference type="SUPFAM" id="SSF51395">
    <property type="entry name" value="FMN-linked oxidoreductases"/>
    <property type="match status" value="1"/>
</dbReference>
<comment type="similarity">
    <text evidence="11">Belongs to the IPP isomerase type 2 family.</text>
</comment>
<keyword evidence="8 11" id="KW-0414">Isoprene biosynthesis</keyword>
<evidence type="ECO:0000256" key="3">
    <source>
        <dbReference type="ARBA" id="ARBA00022630"/>
    </source>
</evidence>
<dbReference type="InterPro" id="IPR000262">
    <property type="entry name" value="FMN-dep_DH"/>
</dbReference>
<dbReference type="Proteomes" id="UP001139207">
    <property type="component" value="Unassembled WGS sequence"/>
</dbReference>
<dbReference type="AlphaFoldDB" id="A0A9X2AZ59"/>
<evidence type="ECO:0000256" key="6">
    <source>
        <dbReference type="ARBA" id="ARBA00022842"/>
    </source>
</evidence>
<evidence type="ECO:0000256" key="11">
    <source>
        <dbReference type="HAMAP-Rule" id="MF_00354"/>
    </source>
</evidence>
<feature type="binding site" evidence="11">
    <location>
        <begin position="11"/>
        <end position="12"/>
    </location>
    <ligand>
        <name>substrate</name>
    </ligand>
</feature>
<feature type="binding site" evidence="11">
    <location>
        <position position="161"/>
    </location>
    <ligand>
        <name>substrate</name>
    </ligand>
</feature>
<feature type="binding site" evidence="11">
    <location>
        <position position="218"/>
    </location>
    <ligand>
        <name>FMN</name>
        <dbReference type="ChEBI" id="CHEBI:58210"/>
    </ligand>
</feature>
<dbReference type="InterPro" id="IPR011179">
    <property type="entry name" value="IPdP_isomerase"/>
</dbReference>
<keyword evidence="7 11" id="KW-0521">NADP</keyword>
<keyword evidence="9 11" id="KW-0413">Isomerase</keyword>
<dbReference type="GO" id="GO:0010181">
    <property type="term" value="F:FMN binding"/>
    <property type="evidence" value="ECO:0007669"/>
    <property type="project" value="UniProtKB-UniRule"/>
</dbReference>
<comment type="subcellular location">
    <subcellularLocation>
        <location evidence="11">Cytoplasm</location>
    </subcellularLocation>
</comment>
<comment type="cofactor">
    <cofactor evidence="11">
        <name>Mg(2+)</name>
        <dbReference type="ChEBI" id="CHEBI:18420"/>
    </cofactor>
</comment>
<feature type="domain" description="FMN-dependent dehydrogenase" evidence="12">
    <location>
        <begin position="175"/>
        <end position="337"/>
    </location>
</feature>
<dbReference type="InterPro" id="IPR013785">
    <property type="entry name" value="Aldolase_TIM"/>
</dbReference>
<keyword evidence="4 11" id="KW-0288">FMN</keyword>
<dbReference type="PANTHER" id="PTHR43665:SF1">
    <property type="entry name" value="ISOPENTENYL-DIPHOSPHATE DELTA-ISOMERASE"/>
    <property type="match status" value="1"/>
</dbReference>
<comment type="caution">
    <text evidence="13">The sequence shown here is derived from an EMBL/GenBank/DDBJ whole genome shotgun (WGS) entry which is preliminary data.</text>
</comment>
<comment type="cofactor">
    <cofactor evidence="1 11">
        <name>FMN</name>
        <dbReference type="ChEBI" id="CHEBI:58210"/>
    </cofactor>
</comment>
<dbReference type="GO" id="GO:0000287">
    <property type="term" value="F:magnesium ion binding"/>
    <property type="evidence" value="ECO:0007669"/>
    <property type="project" value="UniProtKB-UniRule"/>
</dbReference>
<dbReference type="Pfam" id="PF01070">
    <property type="entry name" value="FMN_dh"/>
    <property type="match status" value="1"/>
</dbReference>
<dbReference type="GO" id="GO:0005737">
    <property type="term" value="C:cytoplasm"/>
    <property type="evidence" value="ECO:0007669"/>
    <property type="project" value="UniProtKB-SubCell"/>
</dbReference>
<comment type="subunit">
    <text evidence="10 11">Homooctamer. Dimer of tetramers.</text>
</comment>
<dbReference type="RefSeq" id="WP_244803906.1">
    <property type="nucleotide sequence ID" value="NZ_JALIEA010000011.1"/>
</dbReference>
<comment type="caution">
    <text evidence="11">Lacks conserved residue(s) required for the propagation of feature annotation.</text>
</comment>
<feature type="binding site" evidence="11">
    <location>
        <position position="193"/>
    </location>
    <ligand>
        <name>FMN</name>
        <dbReference type="ChEBI" id="CHEBI:58210"/>
    </ligand>
</feature>
<dbReference type="CDD" id="cd02811">
    <property type="entry name" value="IDI-2_FMN"/>
    <property type="match status" value="1"/>
</dbReference>
<keyword evidence="3 11" id="KW-0285">Flavoprotein</keyword>
<evidence type="ECO:0000256" key="2">
    <source>
        <dbReference type="ARBA" id="ARBA00022490"/>
    </source>
</evidence>
<keyword evidence="6 11" id="KW-0460">Magnesium</keyword>
<dbReference type="PIRSF" id="PIRSF003314">
    <property type="entry name" value="IPP_isomerase"/>
    <property type="match status" value="1"/>
</dbReference>
<sequence>MTGTTPTGTNRKDDHVRLAEELTTRTPAATPTGGFHDLRFMHHSFNGLARDTVDISTTVTGTHWPVPFYINAMTGGSEKTGQINADLARAAASAGVAMASGSVSAALRDPALEPTFRTVRDNAPEAFLFANVSPEVTVDQARRAVDLLDADALQIHVNPAQELVMPEGDRDFRPWLDRIADIVAGVDVPVVVKEVGFGLSRETVSELSDRGVGTVDVSGRGGTNFIDIENHRRPRQEYSYLSGWGQTTAECLLDTLHGGRPVPEVEVLASGGVRTPLDVVRALALGAGAVGVSGHFLHILVDDGPDALAEELTAWAEQVRTLMTLLGAADVASLAATDILVTGETAEFAGLRGVDLQALAHRSAASGA</sequence>
<keyword evidence="5 11" id="KW-0479">Metal-binding</keyword>
<evidence type="ECO:0000313" key="14">
    <source>
        <dbReference type="Proteomes" id="UP001139207"/>
    </source>
</evidence>